<evidence type="ECO:0000313" key="3">
    <source>
        <dbReference type="Proteomes" id="UP000006055"/>
    </source>
</evidence>
<dbReference type="InterPro" id="IPR025272">
    <property type="entry name" value="SocA_Panacea"/>
</dbReference>
<organism evidence="2 3">
    <name type="scientific">Desulfomonile tiedjei (strain ATCC 49306 / DSM 6799 / DCB-1)</name>
    <dbReference type="NCBI Taxonomy" id="706587"/>
    <lineage>
        <taxon>Bacteria</taxon>
        <taxon>Pseudomonadati</taxon>
        <taxon>Thermodesulfobacteriota</taxon>
        <taxon>Desulfomonilia</taxon>
        <taxon>Desulfomonilales</taxon>
        <taxon>Desulfomonilaceae</taxon>
        <taxon>Desulfomonile</taxon>
    </lineage>
</organism>
<gene>
    <name evidence="2" type="ordered locus">Desti_3162</name>
</gene>
<sequence>MSAEEERRPMERLKELVHYICDICKNESAFGATKLNKILWYLDTFAFLKFGKSLSGSTKYVKRQYGPVPQRILTVLEELEAEKAILIEEREYYKGIIRNYIVLKAPDEEVFTAEEKELINDMAQTVCRRTAKEISDLSHNAVWETAKNGEEIPLYAVLAVPDKITSKDEKRFDDFIMSRHS</sequence>
<dbReference type="HOGENOM" id="CLU_120313_0_0_7"/>
<name>I4C8D2_DESTA</name>
<dbReference type="Proteomes" id="UP000006055">
    <property type="component" value="Chromosome"/>
</dbReference>
<feature type="domain" description="Antitoxin SocA-like Panacea" evidence="1">
    <location>
        <begin position="35"/>
        <end position="143"/>
    </location>
</feature>
<evidence type="ECO:0000259" key="1">
    <source>
        <dbReference type="Pfam" id="PF13274"/>
    </source>
</evidence>
<dbReference type="eggNOG" id="COG1476">
    <property type="taxonomic scope" value="Bacteria"/>
</dbReference>
<proteinExistence type="predicted"/>
<dbReference type="KEGG" id="dti:Desti_3162"/>
<dbReference type="AlphaFoldDB" id="I4C8D2"/>
<protein>
    <recommendedName>
        <fullName evidence="1">Antitoxin SocA-like Panacea domain-containing protein</fullName>
    </recommendedName>
</protein>
<evidence type="ECO:0000313" key="2">
    <source>
        <dbReference type="EMBL" id="AFM25823.1"/>
    </source>
</evidence>
<reference evidence="3" key="1">
    <citation type="submission" date="2012-06" db="EMBL/GenBank/DDBJ databases">
        <title>Complete sequence of chromosome of Desulfomonile tiedjei DSM 6799.</title>
        <authorList>
            <person name="Lucas S."/>
            <person name="Copeland A."/>
            <person name="Lapidus A."/>
            <person name="Glavina del Rio T."/>
            <person name="Dalin E."/>
            <person name="Tice H."/>
            <person name="Bruce D."/>
            <person name="Goodwin L."/>
            <person name="Pitluck S."/>
            <person name="Peters L."/>
            <person name="Ovchinnikova G."/>
            <person name="Zeytun A."/>
            <person name="Lu M."/>
            <person name="Kyrpides N."/>
            <person name="Mavromatis K."/>
            <person name="Ivanova N."/>
            <person name="Brettin T."/>
            <person name="Detter J.C."/>
            <person name="Han C."/>
            <person name="Larimer F."/>
            <person name="Land M."/>
            <person name="Hauser L."/>
            <person name="Markowitz V."/>
            <person name="Cheng J.-F."/>
            <person name="Hugenholtz P."/>
            <person name="Woyke T."/>
            <person name="Wu D."/>
            <person name="Spring S."/>
            <person name="Schroeder M."/>
            <person name="Brambilla E."/>
            <person name="Klenk H.-P."/>
            <person name="Eisen J.A."/>
        </authorList>
    </citation>
    <scope>NUCLEOTIDE SEQUENCE [LARGE SCALE GENOMIC DNA]</scope>
    <source>
        <strain evidence="3">ATCC 49306 / DSM 6799 / DCB-1</strain>
    </source>
</reference>
<dbReference type="EMBL" id="CP003360">
    <property type="protein sequence ID" value="AFM25823.1"/>
    <property type="molecule type" value="Genomic_DNA"/>
</dbReference>
<accession>I4C8D2</accession>
<keyword evidence="3" id="KW-1185">Reference proteome</keyword>
<dbReference type="Pfam" id="PF13274">
    <property type="entry name" value="SocA_Panacea"/>
    <property type="match status" value="1"/>
</dbReference>